<keyword evidence="5" id="KW-1185">Reference proteome</keyword>
<dbReference type="InterPro" id="IPR014044">
    <property type="entry name" value="CAP_dom"/>
</dbReference>
<dbReference type="PANTHER" id="PTHR31157">
    <property type="entry name" value="SCP DOMAIN-CONTAINING PROTEIN"/>
    <property type="match status" value="1"/>
</dbReference>
<feature type="region of interest" description="Disordered" evidence="1">
    <location>
        <begin position="148"/>
        <end position="186"/>
    </location>
</feature>
<gene>
    <name evidence="4" type="ORF">Glove_174g42</name>
</gene>
<dbReference type="CDD" id="cd05379">
    <property type="entry name" value="CAP_bacterial"/>
    <property type="match status" value="1"/>
</dbReference>
<dbReference type="Pfam" id="PF00188">
    <property type="entry name" value="CAP"/>
    <property type="match status" value="1"/>
</dbReference>
<dbReference type="Gene3D" id="3.40.33.10">
    <property type="entry name" value="CAP"/>
    <property type="match status" value="1"/>
</dbReference>
<feature type="chain" id="PRO_5017327992" description="SCP domain-containing protein" evidence="2">
    <location>
        <begin position="25"/>
        <end position="246"/>
    </location>
</feature>
<dbReference type="InterPro" id="IPR035940">
    <property type="entry name" value="CAP_sf"/>
</dbReference>
<evidence type="ECO:0000259" key="3">
    <source>
        <dbReference type="Pfam" id="PF00188"/>
    </source>
</evidence>
<sequence>MVATTMKYFLLFYISASLFMMVNAFDANLICKLVNDQRAKQGIAPVQLDQRLTNAIKVQVDYCVSTNQLTHDNPAGPLGNRITAAGYAWSTCGENLASGFSTEEAVMNAWMNSAGHRANIMNKSFKHIGVWRSKDTWGQDFGALLNNGPAVPVSGSPTTTPKSTTTSKPTTTRKSTTTSKSTRANTSQLHATTANGKFTTVTVRPTAKHVTKTIKKCTTTKRVIKNKTKTKVRCTTTTYVVHTHRA</sequence>
<feature type="domain" description="SCP" evidence="3">
    <location>
        <begin position="33"/>
        <end position="138"/>
    </location>
</feature>
<accession>A0A397IRZ6</accession>
<name>A0A397IRZ6_9GLOM</name>
<dbReference type="AlphaFoldDB" id="A0A397IRZ6"/>
<dbReference type="STRING" id="1348612.A0A397IRZ6"/>
<evidence type="ECO:0000256" key="1">
    <source>
        <dbReference type="SAM" id="MobiDB-lite"/>
    </source>
</evidence>
<proteinExistence type="predicted"/>
<organism evidence="4 5">
    <name type="scientific">Diversispora epigaea</name>
    <dbReference type="NCBI Taxonomy" id="1348612"/>
    <lineage>
        <taxon>Eukaryota</taxon>
        <taxon>Fungi</taxon>
        <taxon>Fungi incertae sedis</taxon>
        <taxon>Mucoromycota</taxon>
        <taxon>Glomeromycotina</taxon>
        <taxon>Glomeromycetes</taxon>
        <taxon>Diversisporales</taxon>
        <taxon>Diversisporaceae</taxon>
        <taxon>Diversispora</taxon>
    </lineage>
</organism>
<dbReference type="PANTHER" id="PTHR31157:SF1">
    <property type="entry name" value="SCP DOMAIN-CONTAINING PROTEIN"/>
    <property type="match status" value="1"/>
</dbReference>
<dbReference type="SUPFAM" id="SSF55797">
    <property type="entry name" value="PR-1-like"/>
    <property type="match status" value="1"/>
</dbReference>
<keyword evidence="2" id="KW-0732">Signal</keyword>
<dbReference type="EMBL" id="PQFF01000164">
    <property type="protein sequence ID" value="RHZ77717.1"/>
    <property type="molecule type" value="Genomic_DNA"/>
</dbReference>
<dbReference type="OrthoDB" id="568194at2759"/>
<dbReference type="Proteomes" id="UP000266861">
    <property type="component" value="Unassembled WGS sequence"/>
</dbReference>
<evidence type="ECO:0000256" key="2">
    <source>
        <dbReference type="SAM" id="SignalP"/>
    </source>
</evidence>
<reference evidence="4 5" key="1">
    <citation type="submission" date="2018-08" db="EMBL/GenBank/DDBJ databases">
        <title>Genome and evolution of the arbuscular mycorrhizal fungus Diversispora epigaea (formerly Glomus versiforme) and its bacterial endosymbionts.</title>
        <authorList>
            <person name="Sun X."/>
            <person name="Fei Z."/>
            <person name="Harrison M."/>
        </authorList>
    </citation>
    <scope>NUCLEOTIDE SEQUENCE [LARGE SCALE GENOMIC DNA]</scope>
    <source>
        <strain evidence="4 5">IT104</strain>
    </source>
</reference>
<comment type="caution">
    <text evidence="4">The sequence shown here is derived from an EMBL/GenBank/DDBJ whole genome shotgun (WGS) entry which is preliminary data.</text>
</comment>
<protein>
    <recommendedName>
        <fullName evidence="3">SCP domain-containing protein</fullName>
    </recommendedName>
</protein>
<evidence type="ECO:0000313" key="5">
    <source>
        <dbReference type="Proteomes" id="UP000266861"/>
    </source>
</evidence>
<feature type="compositionally biased region" description="Low complexity" evidence="1">
    <location>
        <begin position="156"/>
        <end position="183"/>
    </location>
</feature>
<evidence type="ECO:0000313" key="4">
    <source>
        <dbReference type="EMBL" id="RHZ77717.1"/>
    </source>
</evidence>
<feature type="signal peptide" evidence="2">
    <location>
        <begin position="1"/>
        <end position="24"/>
    </location>
</feature>